<comment type="subcellular location">
    <subcellularLocation>
        <location evidence="1">Periplasm</location>
    </subcellularLocation>
</comment>
<sequence>MMPSLRPALALLAALAAFTAMDVAAQTQLPDLQETPMLSAEVNAGKLPPVAQRLPQPPLIVTPREPGRHGGDLRSLISRARETRLLNVIAYARLIIYDEKYEFVPDILEKFEVEDDRVFTFHLRKGHRWSDGAPFTTEDFRYYWEDVANNKDLSPAGPTQDLLVDGEKPKVEIINETTVRYSWSKRNPSFLPRIAGTSAFNLYRPAHYLKQFHARYADPQKLAAMVTAEKRANWAALHGRVDNMVEGDNPDLPLLDAWTITTKPPAVRFVAVRNPYYHRIDNNGRQLPYLDRIIFTQADGKLIPAKAGAGEADLQFRSVNFSNFTFLKENEKRAGYKTLLWRTAKGSHIALFPNLNANDQVWRKLMRDARFRHALSLGIDRQAINESLFFGLAIESNNTVMPDSPLFKPEYQTTNATFDAATANRLLDQIGLTKRDGNGVRLLPDGRPAEIIVETAGEDTEQTDVLELIGENWAKIGIKLFSKPSQRDVVRNRIFSGEAVMSVWSGLENGLVTADMKPNELAPTSQFGLQWPKWGQWHETGHQSGEPIDMPVVQELFDLYHTWLETGDKAERARIWHRMLGIHAEQTLTIGIVTGVFQPIVASKKLNNIPKEGVFNWDPGAFVGLYRPETFWFGQ</sequence>
<dbReference type="Proteomes" id="UP000317496">
    <property type="component" value="Chromosome"/>
</dbReference>
<proteinExistence type="inferred from homology"/>
<dbReference type="KEGG" id="fer:FNB15_20285"/>
<keyword evidence="6" id="KW-1185">Reference proteome</keyword>
<dbReference type="PANTHER" id="PTHR30290">
    <property type="entry name" value="PERIPLASMIC BINDING COMPONENT OF ABC TRANSPORTER"/>
    <property type="match status" value="1"/>
</dbReference>
<evidence type="ECO:0000313" key="5">
    <source>
        <dbReference type="EMBL" id="QDO99465.1"/>
    </source>
</evidence>
<dbReference type="CDD" id="cd08500">
    <property type="entry name" value="PBP2_NikA_DppA_OppA_like_4"/>
    <property type="match status" value="1"/>
</dbReference>
<gene>
    <name evidence="5" type="ORF">FNB15_20285</name>
</gene>
<feature type="signal peptide" evidence="3">
    <location>
        <begin position="1"/>
        <end position="25"/>
    </location>
</feature>
<comment type="similarity">
    <text evidence="2">Belongs to the bacterial solute-binding protein 5 family.</text>
</comment>
<evidence type="ECO:0000259" key="4">
    <source>
        <dbReference type="Pfam" id="PF00496"/>
    </source>
</evidence>
<dbReference type="EMBL" id="CP041636">
    <property type="protein sequence ID" value="QDO99465.1"/>
    <property type="molecule type" value="Genomic_DNA"/>
</dbReference>
<dbReference type="Pfam" id="PF00496">
    <property type="entry name" value="SBP_bac_5"/>
    <property type="match status" value="1"/>
</dbReference>
<dbReference type="Gene3D" id="3.40.190.10">
    <property type="entry name" value="Periplasmic binding protein-like II"/>
    <property type="match status" value="1"/>
</dbReference>
<name>A0A516H6W9_9PROT</name>
<dbReference type="GO" id="GO:0015833">
    <property type="term" value="P:peptide transport"/>
    <property type="evidence" value="ECO:0007669"/>
    <property type="project" value="TreeGrafter"/>
</dbReference>
<dbReference type="AlphaFoldDB" id="A0A516H6W9"/>
<feature type="chain" id="PRO_5021911630" evidence="3">
    <location>
        <begin position="26"/>
        <end position="635"/>
    </location>
</feature>
<protein>
    <submittedName>
        <fullName evidence="5">ABC transporter substrate-binding protein</fullName>
    </submittedName>
</protein>
<evidence type="ECO:0000256" key="2">
    <source>
        <dbReference type="ARBA" id="ARBA00005695"/>
    </source>
</evidence>
<dbReference type="Gene3D" id="3.10.105.10">
    <property type="entry name" value="Dipeptide-binding Protein, Domain 3"/>
    <property type="match status" value="1"/>
</dbReference>
<evidence type="ECO:0000256" key="1">
    <source>
        <dbReference type="ARBA" id="ARBA00004418"/>
    </source>
</evidence>
<dbReference type="InterPro" id="IPR039424">
    <property type="entry name" value="SBP_5"/>
</dbReference>
<feature type="domain" description="Solute-binding protein family 5" evidence="4">
    <location>
        <begin position="102"/>
        <end position="505"/>
    </location>
</feature>
<dbReference type="SUPFAM" id="SSF53850">
    <property type="entry name" value="Periplasmic binding protein-like II"/>
    <property type="match status" value="1"/>
</dbReference>
<dbReference type="GO" id="GO:1904680">
    <property type="term" value="F:peptide transmembrane transporter activity"/>
    <property type="evidence" value="ECO:0007669"/>
    <property type="project" value="TreeGrafter"/>
</dbReference>
<dbReference type="OrthoDB" id="9803988at2"/>
<reference evidence="5 6" key="1">
    <citation type="submission" date="2019-07" db="EMBL/GenBank/DDBJ databases">
        <title>Genome sequencing for Ferrovibrio sp. K5.</title>
        <authorList>
            <person name="Park S.-J."/>
        </authorList>
    </citation>
    <scope>NUCLEOTIDE SEQUENCE [LARGE SCALE GENOMIC DNA]</scope>
    <source>
        <strain evidence="5 6">K5</strain>
    </source>
</reference>
<accession>A0A516H6W9</accession>
<dbReference type="InterPro" id="IPR000914">
    <property type="entry name" value="SBP_5_dom"/>
</dbReference>
<dbReference type="RefSeq" id="WP_144258461.1">
    <property type="nucleotide sequence ID" value="NZ_CP041636.1"/>
</dbReference>
<dbReference type="PANTHER" id="PTHR30290:SF62">
    <property type="entry name" value="OLIGOPEPTIDE ABC TRANSPORTER, PERIPLASMIC OLIGOPEPTIDE-BINDING PROTEIN"/>
    <property type="match status" value="1"/>
</dbReference>
<evidence type="ECO:0000313" key="6">
    <source>
        <dbReference type="Proteomes" id="UP000317496"/>
    </source>
</evidence>
<keyword evidence="3" id="KW-0732">Signal</keyword>
<evidence type="ECO:0000256" key="3">
    <source>
        <dbReference type="SAM" id="SignalP"/>
    </source>
</evidence>
<organism evidence="5 6">
    <name type="scientific">Ferrovibrio terrae</name>
    <dbReference type="NCBI Taxonomy" id="2594003"/>
    <lineage>
        <taxon>Bacteria</taxon>
        <taxon>Pseudomonadati</taxon>
        <taxon>Pseudomonadota</taxon>
        <taxon>Alphaproteobacteria</taxon>
        <taxon>Rhodospirillales</taxon>
        <taxon>Rhodospirillaceae</taxon>
        <taxon>Ferrovibrio</taxon>
    </lineage>
</organism>